<dbReference type="PANTHER" id="PTHR47926">
    <property type="entry name" value="PENTATRICOPEPTIDE REPEAT-CONTAINING PROTEIN"/>
    <property type="match status" value="1"/>
</dbReference>
<dbReference type="EMBL" id="BDDD01002481">
    <property type="protein sequence ID" value="GAV81758.1"/>
    <property type="molecule type" value="Genomic_DNA"/>
</dbReference>
<evidence type="ECO:0000256" key="2">
    <source>
        <dbReference type="PROSITE-ProRule" id="PRU00708"/>
    </source>
</evidence>
<name>A0A1Q3CNW9_CEPFO</name>
<dbReference type="Gene3D" id="1.25.40.10">
    <property type="entry name" value="Tetratricopeptide repeat domain"/>
    <property type="match status" value="1"/>
</dbReference>
<protein>
    <submittedName>
        <fullName evidence="3">PPR domain-containing protein</fullName>
    </submittedName>
</protein>
<dbReference type="InterPro" id="IPR011990">
    <property type="entry name" value="TPR-like_helical_dom_sf"/>
</dbReference>
<dbReference type="OrthoDB" id="1728583at2759"/>
<comment type="caution">
    <text evidence="3">The sequence shown here is derived from an EMBL/GenBank/DDBJ whole genome shotgun (WGS) entry which is preliminary data.</text>
</comment>
<dbReference type="AlphaFoldDB" id="A0A1Q3CNW9"/>
<keyword evidence="4" id="KW-1185">Reference proteome</keyword>
<accession>A0A1Q3CNW9</accession>
<dbReference type="PANTHER" id="PTHR47926:SF347">
    <property type="entry name" value="PENTATRICOPEPTIDE REPEAT-CONTAINING PROTEIN"/>
    <property type="match status" value="1"/>
</dbReference>
<dbReference type="GO" id="GO:0003723">
    <property type="term" value="F:RNA binding"/>
    <property type="evidence" value="ECO:0007669"/>
    <property type="project" value="InterPro"/>
</dbReference>
<sequence length="121" mass="13628">DSLLETFVLNMYIRCGSISTARVCFDRIPVKDVVAWTSMIEGYGIHGLGIEAVKPFNHMQENGITNENELKKKPGWSCIEMKGGIHGFVSADRSHNQVDKIYDLLGHLSRKIQIFGYVQIT</sequence>
<evidence type="ECO:0000313" key="3">
    <source>
        <dbReference type="EMBL" id="GAV81758.1"/>
    </source>
</evidence>
<dbReference type="InterPro" id="IPR002885">
    <property type="entry name" value="PPR_rpt"/>
</dbReference>
<dbReference type="Proteomes" id="UP000187406">
    <property type="component" value="Unassembled WGS sequence"/>
</dbReference>
<evidence type="ECO:0000313" key="4">
    <source>
        <dbReference type="Proteomes" id="UP000187406"/>
    </source>
</evidence>
<dbReference type="PROSITE" id="PS51375">
    <property type="entry name" value="PPR"/>
    <property type="match status" value="1"/>
</dbReference>
<dbReference type="InterPro" id="IPR046960">
    <property type="entry name" value="PPR_At4g14850-like_plant"/>
</dbReference>
<organism evidence="3 4">
    <name type="scientific">Cephalotus follicularis</name>
    <name type="common">Albany pitcher plant</name>
    <dbReference type="NCBI Taxonomy" id="3775"/>
    <lineage>
        <taxon>Eukaryota</taxon>
        <taxon>Viridiplantae</taxon>
        <taxon>Streptophyta</taxon>
        <taxon>Embryophyta</taxon>
        <taxon>Tracheophyta</taxon>
        <taxon>Spermatophyta</taxon>
        <taxon>Magnoliopsida</taxon>
        <taxon>eudicotyledons</taxon>
        <taxon>Gunneridae</taxon>
        <taxon>Pentapetalae</taxon>
        <taxon>rosids</taxon>
        <taxon>fabids</taxon>
        <taxon>Oxalidales</taxon>
        <taxon>Cephalotaceae</taxon>
        <taxon>Cephalotus</taxon>
    </lineage>
</organism>
<keyword evidence="1" id="KW-0677">Repeat</keyword>
<dbReference type="NCBIfam" id="TIGR00756">
    <property type="entry name" value="PPR"/>
    <property type="match status" value="1"/>
</dbReference>
<dbReference type="Pfam" id="PF01535">
    <property type="entry name" value="PPR"/>
    <property type="match status" value="1"/>
</dbReference>
<feature type="non-terminal residue" evidence="3">
    <location>
        <position position="1"/>
    </location>
</feature>
<dbReference type="GO" id="GO:0009451">
    <property type="term" value="P:RNA modification"/>
    <property type="evidence" value="ECO:0007669"/>
    <property type="project" value="InterPro"/>
</dbReference>
<reference evidence="4" key="1">
    <citation type="submission" date="2016-04" db="EMBL/GenBank/DDBJ databases">
        <title>Cephalotus genome sequencing.</title>
        <authorList>
            <person name="Fukushima K."/>
            <person name="Hasebe M."/>
            <person name="Fang X."/>
        </authorList>
    </citation>
    <scope>NUCLEOTIDE SEQUENCE [LARGE SCALE GENOMIC DNA]</scope>
    <source>
        <strain evidence="4">cv. St1</strain>
    </source>
</reference>
<gene>
    <name evidence="3" type="ORF">CFOL_v3_25211</name>
</gene>
<dbReference type="STRING" id="3775.A0A1Q3CNW9"/>
<feature type="repeat" description="PPR" evidence="2">
    <location>
        <begin position="32"/>
        <end position="66"/>
    </location>
</feature>
<proteinExistence type="predicted"/>
<dbReference type="InParanoid" id="A0A1Q3CNW9"/>
<evidence type="ECO:0000256" key="1">
    <source>
        <dbReference type="ARBA" id="ARBA00022737"/>
    </source>
</evidence>